<feature type="domain" description="EF-hand" evidence="3">
    <location>
        <begin position="368"/>
        <end position="403"/>
    </location>
</feature>
<keyword evidence="5" id="KW-1185">Reference proteome</keyword>
<proteinExistence type="predicted"/>
<keyword evidence="1" id="KW-0106">Calcium</keyword>
<evidence type="ECO:0000313" key="4">
    <source>
        <dbReference type="EMBL" id="CDW80908.1"/>
    </source>
</evidence>
<dbReference type="OrthoDB" id="291305at2759"/>
<dbReference type="SUPFAM" id="SSF47473">
    <property type="entry name" value="EF-hand"/>
    <property type="match status" value="1"/>
</dbReference>
<dbReference type="AlphaFoldDB" id="A0A078AJF7"/>
<dbReference type="EMBL" id="CCKQ01009427">
    <property type="protein sequence ID" value="CDW80908.1"/>
    <property type="molecule type" value="Genomic_DNA"/>
</dbReference>
<keyword evidence="2" id="KW-0732">Signal</keyword>
<feature type="domain" description="EF-hand" evidence="3">
    <location>
        <begin position="239"/>
        <end position="274"/>
    </location>
</feature>
<dbReference type="InterPro" id="IPR002048">
    <property type="entry name" value="EF_hand_dom"/>
</dbReference>
<dbReference type="SMART" id="SM00054">
    <property type="entry name" value="EFh"/>
    <property type="match status" value="4"/>
</dbReference>
<accession>A0A078AJF7</accession>
<evidence type="ECO:0000256" key="2">
    <source>
        <dbReference type="SAM" id="SignalP"/>
    </source>
</evidence>
<evidence type="ECO:0000259" key="3">
    <source>
        <dbReference type="PROSITE" id="PS50222"/>
    </source>
</evidence>
<evidence type="ECO:0000256" key="1">
    <source>
        <dbReference type="ARBA" id="ARBA00022837"/>
    </source>
</evidence>
<dbReference type="PROSITE" id="PS50222">
    <property type="entry name" value="EF_HAND_2"/>
    <property type="match status" value="3"/>
</dbReference>
<reference evidence="4 5" key="1">
    <citation type="submission" date="2014-06" db="EMBL/GenBank/DDBJ databases">
        <authorList>
            <person name="Swart Estienne"/>
        </authorList>
    </citation>
    <scope>NUCLEOTIDE SEQUENCE [LARGE SCALE GENOMIC DNA]</scope>
    <source>
        <strain evidence="4 5">130c</strain>
    </source>
</reference>
<protein>
    <recommendedName>
        <fullName evidence="3">EF-hand domain-containing protein</fullName>
    </recommendedName>
</protein>
<sequence length="606" mass="70982">MILIFLNTVKSLCILTGTYTQLPKEKHKLVQAGQKIFKQADVDNSDSLSVDEIKHWVESRKVFVEFIERFEPKTKIYYEPWIYQNFPEIKINEMKKEPLNTMGTLENIMKETFSVKQKQRKKVFRHFIKSQETIDPLDDNNIFNERLLSMQKKQSNIGSDVNLIDNNDFGVGQQQQHLLMTQKSSGINFGGGKIQSPGGFMTQRNKSSGNMFAGRRQYLADNKHKINVLCIQGRTYSKNDIIELKRFYDIMDRENKGFITYEDYARNFKLMSNSQKHAKNVFETLDKAKKGQISLEQFVRVSIPHIQDKDLRVVFEWMKQPNKYNEGFVLQSAPRVQPASLSRSPAKESDKFASLNAQLSLQKVIPKQNVKEFLRIFDIYNKDKSGQMSIEDLKKFLMDTYQKEEVVEQVLQRKFLHWGFNGSPNYKASLTHTASLVNFEIEPFDLGQKNTKLRMNTVTQWNTTRQQQDFGETNNNMNDDERSDFSEIVERQYLEKYNKKQVVDIEQFLSIIVPPDGYISTNAMNKIRKSYQKRLIMYQKKQIDNLKIKIRQANKQKNIVYTGNHKDEKSVIRQNFGQMIQQRKISAFNPLVIYDAESNENLIDNL</sequence>
<gene>
    <name evidence="4" type="primary">Contig18841.g19988</name>
    <name evidence="4" type="ORF">STYLEM_9914</name>
</gene>
<dbReference type="InterPro" id="IPR018247">
    <property type="entry name" value="EF_Hand_1_Ca_BS"/>
</dbReference>
<feature type="domain" description="EF-hand" evidence="3">
    <location>
        <begin position="28"/>
        <end position="63"/>
    </location>
</feature>
<feature type="signal peptide" evidence="2">
    <location>
        <begin position="1"/>
        <end position="20"/>
    </location>
</feature>
<evidence type="ECO:0000313" key="5">
    <source>
        <dbReference type="Proteomes" id="UP000039865"/>
    </source>
</evidence>
<organism evidence="4 5">
    <name type="scientific">Stylonychia lemnae</name>
    <name type="common">Ciliate</name>
    <dbReference type="NCBI Taxonomy" id="5949"/>
    <lineage>
        <taxon>Eukaryota</taxon>
        <taxon>Sar</taxon>
        <taxon>Alveolata</taxon>
        <taxon>Ciliophora</taxon>
        <taxon>Intramacronucleata</taxon>
        <taxon>Spirotrichea</taxon>
        <taxon>Stichotrichia</taxon>
        <taxon>Sporadotrichida</taxon>
        <taxon>Oxytrichidae</taxon>
        <taxon>Stylonychinae</taxon>
        <taxon>Stylonychia</taxon>
    </lineage>
</organism>
<dbReference type="GO" id="GO:0005509">
    <property type="term" value="F:calcium ion binding"/>
    <property type="evidence" value="ECO:0007669"/>
    <property type="project" value="InterPro"/>
</dbReference>
<dbReference type="PROSITE" id="PS00018">
    <property type="entry name" value="EF_HAND_1"/>
    <property type="match status" value="1"/>
</dbReference>
<dbReference type="InParanoid" id="A0A078AJF7"/>
<name>A0A078AJF7_STYLE</name>
<feature type="chain" id="PRO_5001729546" description="EF-hand domain-containing protein" evidence="2">
    <location>
        <begin position="21"/>
        <end position="606"/>
    </location>
</feature>
<dbReference type="Proteomes" id="UP000039865">
    <property type="component" value="Unassembled WGS sequence"/>
</dbReference>
<dbReference type="Gene3D" id="1.10.238.10">
    <property type="entry name" value="EF-hand"/>
    <property type="match status" value="2"/>
</dbReference>
<dbReference type="InterPro" id="IPR011992">
    <property type="entry name" value="EF-hand-dom_pair"/>
</dbReference>